<feature type="compositionally biased region" description="Polar residues" evidence="1">
    <location>
        <begin position="324"/>
        <end position="348"/>
    </location>
</feature>
<evidence type="ECO:0000313" key="3">
    <source>
        <dbReference type="Proteomes" id="UP000076842"/>
    </source>
</evidence>
<feature type="region of interest" description="Disordered" evidence="1">
    <location>
        <begin position="528"/>
        <end position="607"/>
    </location>
</feature>
<dbReference type="Proteomes" id="UP000076842">
    <property type="component" value="Unassembled WGS sequence"/>
</dbReference>
<protein>
    <submittedName>
        <fullName evidence="2">Uncharacterized protein</fullName>
    </submittedName>
</protein>
<dbReference type="AlphaFoldDB" id="A0A165HHZ5"/>
<evidence type="ECO:0000313" key="2">
    <source>
        <dbReference type="EMBL" id="KZT59324.1"/>
    </source>
</evidence>
<proteinExistence type="predicted"/>
<dbReference type="EMBL" id="KV423941">
    <property type="protein sequence ID" value="KZT59324.1"/>
    <property type="molecule type" value="Genomic_DNA"/>
</dbReference>
<feature type="compositionally biased region" description="Basic residues" evidence="1">
    <location>
        <begin position="830"/>
        <end position="839"/>
    </location>
</feature>
<keyword evidence="3" id="KW-1185">Reference proteome</keyword>
<feature type="region of interest" description="Disordered" evidence="1">
    <location>
        <begin position="247"/>
        <end position="294"/>
    </location>
</feature>
<feature type="compositionally biased region" description="Acidic residues" evidence="1">
    <location>
        <begin position="270"/>
        <end position="283"/>
    </location>
</feature>
<name>A0A165HHZ5_9BASI</name>
<dbReference type="InParanoid" id="A0A165HHZ5"/>
<feature type="region of interest" description="Disordered" evidence="1">
    <location>
        <begin position="308"/>
        <end position="366"/>
    </location>
</feature>
<reference evidence="2 3" key="1">
    <citation type="journal article" date="2016" name="Mol. Biol. Evol.">
        <title>Comparative Genomics of Early-Diverging Mushroom-Forming Fungi Provides Insights into the Origins of Lignocellulose Decay Capabilities.</title>
        <authorList>
            <person name="Nagy L.G."/>
            <person name="Riley R."/>
            <person name="Tritt A."/>
            <person name="Adam C."/>
            <person name="Daum C."/>
            <person name="Floudas D."/>
            <person name="Sun H."/>
            <person name="Yadav J.S."/>
            <person name="Pangilinan J."/>
            <person name="Larsson K.H."/>
            <person name="Matsuura K."/>
            <person name="Barry K."/>
            <person name="Labutti K."/>
            <person name="Kuo R."/>
            <person name="Ohm R.A."/>
            <person name="Bhattacharya S.S."/>
            <person name="Shirouzu T."/>
            <person name="Yoshinaga Y."/>
            <person name="Martin F.M."/>
            <person name="Grigoriev I.V."/>
            <person name="Hibbett D.S."/>
        </authorList>
    </citation>
    <scope>NUCLEOTIDE SEQUENCE [LARGE SCALE GENOMIC DNA]</scope>
    <source>
        <strain evidence="2 3">HHB12733</strain>
    </source>
</reference>
<gene>
    <name evidence="2" type="ORF">CALCODRAFT_507542</name>
</gene>
<organism evidence="2 3">
    <name type="scientific">Calocera cornea HHB12733</name>
    <dbReference type="NCBI Taxonomy" id="1353952"/>
    <lineage>
        <taxon>Eukaryota</taxon>
        <taxon>Fungi</taxon>
        <taxon>Dikarya</taxon>
        <taxon>Basidiomycota</taxon>
        <taxon>Agaricomycotina</taxon>
        <taxon>Dacrymycetes</taxon>
        <taxon>Dacrymycetales</taxon>
        <taxon>Dacrymycetaceae</taxon>
        <taxon>Calocera</taxon>
    </lineage>
</organism>
<accession>A0A165HHZ5</accession>
<feature type="region of interest" description="Disordered" evidence="1">
    <location>
        <begin position="188"/>
        <end position="216"/>
    </location>
</feature>
<sequence>MTRNLGMLLKQLNRLIDASFTAANEIGAGERPIQYELALPINFLPVERLSATSIAHCPLYENLQPLAAQEFDAEFWKMKVYDAANTAHETEEDRSEAVCFALGLMYASFDEESVCTMDSAFNEIAMGFLNSAIMFVRDGSKRLKNCLPDIVRIPSHIREEHVECYEYSEAQLMDEARGHVRAVKSRVLKTPSKSRVARDDLPSQDEPALDPDAVDTTRKRVRFGDMTKAHDGGPDLQDWYTRRKYEASTRNVTNLESVEADTPERHTPDDDPPDVDNTEEEDVSVTHQRTDSRDRFINETLALALTQSVSDAAQKDGPSRQDGELSSDSTDQGNELSPEQESILNRGTRTGDGENAMSPGPVMRSSHINAEKPAQDNHLQSVHINDRVSLSPPIFEAFVAPMPYGSVSSWHGDRYRLPLQLNPVDTLRLSMDNYDQPLDVADDGITGQDFELDGGGWDKNNSAPTRSDWPAHEAAASSFHNEPVGHNAKVQRALSPVSMNPLEEPASSLVPSDPLLPAMSTARICGADTSNIVDQGGNDEPTSESKKRRRSQRSDEELDEGTQQDISPEKKHRAPNADTDIDSTPITRSDHDESSQGPSTPRDLSTPAAFKTLKNYYVRVESHGRKEHIYYKRGVFTYRIIISLDTVKTDAVLTKWTSRHGRNIGERIIPKSVPRSQLTAAIMRHGTFRCQNCQQRILKYVDKAKRILTEESKEYEVCDKPGIGKKCTACTRDGRSCVERNQDLRNIPCEVYDEVDNHGKEPEPLQITEDDDEDASIAMELHENGDVIRYLPGAGPPATAMSVAEVRQLKLDILDLQPTNALSRADKAVQRRRVSRANQRKGLQRDPSKDKFCKKSTRK</sequence>
<feature type="compositionally biased region" description="Basic and acidic residues" evidence="1">
    <location>
        <begin position="843"/>
        <end position="853"/>
    </location>
</feature>
<feature type="region of interest" description="Disordered" evidence="1">
    <location>
        <begin position="453"/>
        <end position="474"/>
    </location>
</feature>
<evidence type="ECO:0000256" key="1">
    <source>
        <dbReference type="SAM" id="MobiDB-lite"/>
    </source>
</evidence>
<feature type="compositionally biased region" description="Basic and acidic residues" evidence="1">
    <location>
        <begin position="313"/>
        <end position="323"/>
    </location>
</feature>
<feature type="region of interest" description="Disordered" evidence="1">
    <location>
        <begin position="824"/>
        <end position="859"/>
    </location>
</feature>